<dbReference type="Gene3D" id="3.90.420.10">
    <property type="entry name" value="Oxidoreductase, molybdopterin-binding domain"/>
    <property type="match status" value="1"/>
</dbReference>
<accession>A0A4R7G7C8</accession>
<keyword evidence="2" id="KW-1133">Transmembrane helix</keyword>
<dbReference type="Proteomes" id="UP000294506">
    <property type="component" value="Unassembled WGS sequence"/>
</dbReference>
<dbReference type="SUPFAM" id="SSF81296">
    <property type="entry name" value="E set domains"/>
    <property type="match status" value="1"/>
</dbReference>
<organism evidence="4 5">
    <name type="scientific">Nesterenkonia aurantiaca</name>
    <dbReference type="NCBI Taxonomy" id="1436010"/>
    <lineage>
        <taxon>Bacteria</taxon>
        <taxon>Bacillati</taxon>
        <taxon>Actinomycetota</taxon>
        <taxon>Actinomycetes</taxon>
        <taxon>Micrococcales</taxon>
        <taxon>Micrococcaceae</taxon>
        <taxon>Nesterenkonia</taxon>
    </lineage>
</organism>
<feature type="region of interest" description="Disordered" evidence="1">
    <location>
        <begin position="176"/>
        <end position="204"/>
    </location>
</feature>
<protein>
    <submittedName>
        <fullName evidence="4">DMSO/TMAO reductase YedYZ molybdopterin-dependent catalytic subunit</fullName>
    </submittedName>
</protein>
<keyword evidence="5" id="KW-1185">Reference proteome</keyword>
<keyword evidence="2" id="KW-0472">Membrane</keyword>
<dbReference type="PANTHER" id="PTHR19372">
    <property type="entry name" value="SULFITE REDUCTASE"/>
    <property type="match status" value="1"/>
</dbReference>
<evidence type="ECO:0000313" key="4">
    <source>
        <dbReference type="EMBL" id="TDS87493.1"/>
    </source>
</evidence>
<feature type="transmembrane region" description="Helical" evidence="2">
    <location>
        <begin position="26"/>
        <end position="47"/>
    </location>
</feature>
<dbReference type="GO" id="GO:0008482">
    <property type="term" value="F:sulfite oxidase activity"/>
    <property type="evidence" value="ECO:0007669"/>
    <property type="project" value="TreeGrafter"/>
</dbReference>
<keyword evidence="2" id="KW-0812">Transmembrane</keyword>
<evidence type="ECO:0000313" key="5">
    <source>
        <dbReference type="Proteomes" id="UP000294506"/>
    </source>
</evidence>
<dbReference type="GO" id="GO:0020037">
    <property type="term" value="F:heme binding"/>
    <property type="evidence" value="ECO:0007669"/>
    <property type="project" value="TreeGrafter"/>
</dbReference>
<name>A0A4R7G7C8_9MICC</name>
<feature type="domain" description="Oxidoreductase molybdopterin-binding" evidence="3">
    <location>
        <begin position="285"/>
        <end position="435"/>
    </location>
</feature>
<feature type="compositionally biased region" description="Basic and acidic residues" evidence="1">
    <location>
        <begin position="176"/>
        <end position="186"/>
    </location>
</feature>
<dbReference type="PANTHER" id="PTHR19372:SF7">
    <property type="entry name" value="SULFITE OXIDASE, MITOCHONDRIAL"/>
    <property type="match status" value="1"/>
</dbReference>
<gene>
    <name evidence="4" type="ORF">EV640_101277</name>
</gene>
<feature type="transmembrane region" description="Helical" evidence="2">
    <location>
        <begin position="87"/>
        <end position="107"/>
    </location>
</feature>
<dbReference type="EMBL" id="SOAN01000001">
    <property type="protein sequence ID" value="TDS87493.1"/>
    <property type="molecule type" value="Genomic_DNA"/>
</dbReference>
<dbReference type="InterPro" id="IPR036374">
    <property type="entry name" value="OxRdtase_Mopterin-bd_sf"/>
</dbReference>
<dbReference type="Gene3D" id="2.60.40.650">
    <property type="match status" value="1"/>
</dbReference>
<proteinExistence type="predicted"/>
<dbReference type="Pfam" id="PF00174">
    <property type="entry name" value="Oxidored_molyb"/>
    <property type="match status" value="1"/>
</dbReference>
<feature type="transmembrane region" description="Helical" evidence="2">
    <location>
        <begin position="114"/>
        <end position="132"/>
    </location>
</feature>
<reference evidence="4 5" key="1">
    <citation type="submission" date="2019-03" db="EMBL/GenBank/DDBJ databases">
        <title>Genomic Encyclopedia of Type Strains, Phase III (KMG-III): the genomes of soil and plant-associated and newly described type strains.</title>
        <authorList>
            <person name="Whitman W."/>
        </authorList>
    </citation>
    <scope>NUCLEOTIDE SEQUENCE [LARGE SCALE GENOMIC DNA]</scope>
    <source>
        <strain evidence="4 5">DSM 27373</strain>
    </source>
</reference>
<dbReference type="SUPFAM" id="SSF56524">
    <property type="entry name" value="Oxidoreductase molybdopterin-binding domain"/>
    <property type="match status" value="1"/>
</dbReference>
<dbReference type="InterPro" id="IPR014756">
    <property type="entry name" value="Ig_E-set"/>
</dbReference>
<dbReference type="InterPro" id="IPR000572">
    <property type="entry name" value="OxRdtase_Mopterin-bd_dom"/>
</dbReference>
<sequence>MTETVHETPGTTGRGHSRPPTRRRQVIPHLIAGVLAAAIFLGVADLISQLFGPASSPLVSLGSTIITLSPSWLQDFAISYFGSNNKLVLYLSMGVVGMILAAAIGALARRSLRLGAILFSAVALVLLIVVLLRPESSPLDVVPTLIGAGLGLLSLLLLSGAATGLTRAVAADRVDQADPVDRDRPARTRRASTSRPSTEDERAHSRRRFLSLAAVGTAVAAGSITFGRSVNAFGVGAGEAAARLVLPTPAVRAPAIPAGASVGVDGMPPFITPNSDFYRIDTALVVPELSPQDWTLRIHGLVEEEVTIDMTELLDLPLEEHHITLACVSNPVGGDLLGNATWLGYPIRELLARARPLGEADMVLSRSIDGWTASTPLEVLTDEDRACLLAVGMNGEPLPAQHGYPARLVVPGLYGYVSATKWVTELEVTRFDAETAYWTDRGWDAEGPILVASRIDVPRPLARVSSGEELVVAGSAWAQHEGIEAVELRLDDGEWESVELADEVNIDTWRQWRHTFADVESGRHSVSVRAINAAGETQTDERRDPIPNAATGQHRIEFSVE</sequence>
<dbReference type="RefSeq" id="WP_133725563.1">
    <property type="nucleotide sequence ID" value="NZ_SOAN01000001.1"/>
</dbReference>
<dbReference type="GO" id="GO:0043546">
    <property type="term" value="F:molybdopterin cofactor binding"/>
    <property type="evidence" value="ECO:0007669"/>
    <property type="project" value="TreeGrafter"/>
</dbReference>
<comment type="caution">
    <text evidence="4">The sequence shown here is derived from an EMBL/GenBank/DDBJ whole genome shotgun (WGS) entry which is preliminary data.</text>
</comment>
<feature type="region of interest" description="Disordered" evidence="1">
    <location>
        <begin position="1"/>
        <end position="21"/>
    </location>
</feature>
<dbReference type="AlphaFoldDB" id="A0A4R7G7C8"/>
<dbReference type="GO" id="GO:0006790">
    <property type="term" value="P:sulfur compound metabolic process"/>
    <property type="evidence" value="ECO:0007669"/>
    <property type="project" value="TreeGrafter"/>
</dbReference>
<evidence type="ECO:0000259" key="3">
    <source>
        <dbReference type="Pfam" id="PF00174"/>
    </source>
</evidence>
<feature type="transmembrane region" description="Helical" evidence="2">
    <location>
        <begin position="144"/>
        <end position="165"/>
    </location>
</feature>
<evidence type="ECO:0000256" key="1">
    <source>
        <dbReference type="SAM" id="MobiDB-lite"/>
    </source>
</evidence>
<evidence type="ECO:0000256" key="2">
    <source>
        <dbReference type="SAM" id="Phobius"/>
    </source>
</evidence>
<feature type="transmembrane region" description="Helical" evidence="2">
    <location>
        <begin position="209"/>
        <end position="227"/>
    </location>
</feature>